<reference evidence="6 7" key="1">
    <citation type="submission" date="2017-03" db="EMBL/GenBank/DDBJ databases">
        <title>Genomes of endolithic fungi from Antarctica.</title>
        <authorList>
            <person name="Coleine C."/>
            <person name="Masonjones S."/>
            <person name="Stajich J.E."/>
        </authorList>
    </citation>
    <scope>NUCLEOTIDE SEQUENCE [LARGE SCALE GENOMIC DNA]</scope>
    <source>
        <strain evidence="6 7">CCFEE 5187</strain>
    </source>
</reference>
<feature type="region of interest" description="Disordered" evidence="3">
    <location>
        <begin position="158"/>
        <end position="179"/>
    </location>
</feature>
<evidence type="ECO:0000313" key="7">
    <source>
        <dbReference type="Proteomes" id="UP000308768"/>
    </source>
</evidence>
<keyword evidence="1 4" id="KW-0732">Signal</keyword>
<feature type="chain" id="PRO_5020666968" description="Cell wall mannoprotein PIR1-like C-terminal domain-containing protein" evidence="4">
    <location>
        <begin position="17"/>
        <end position="320"/>
    </location>
</feature>
<feature type="compositionally biased region" description="Polar residues" evidence="3">
    <location>
        <begin position="191"/>
        <end position="206"/>
    </location>
</feature>
<dbReference type="EMBL" id="NAJN01000618">
    <property type="protein sequence ID" value="TKA70763.1"/>
    <property type="molecule type" value="Genomic_DNA"/>
</dbReference>
<dbReference type="OrthoDB" id="5415592at2759"/>
<evidence type="ECO:0000259" key="5">
    <source>
        <dbReference type="Pfam" id="PF22799"/>
    </source>
</evidence>
<gene>
    <name evidence="6" type="ORF">B0A49_07282</name>
</gene>
<organism evidence="6 7">
    <name type="scientific">Cryomyces minteri</name>
    <dbReference type="NCBI Taxonomy" id="331657"/>
    <lineage>
        <taxon>Eukaryota</taxon>
        <taxon>Fungi</taxon>
        <taxon>Dikarya</taxon>
        <taxon>Ascomycota</taxon>
        <taxon>Pezizomycotina</taxon>
        <taxon>Dothideomycetes</taxon>
        <taxon>Dothideomycetes incertae sedis</taxon>
        <taxon>Cryomyces</taxon>
    </lineage>
</organism>
<feature type="compositionally biased region" description="Low complexity" evidence="3">
    <location>
        <begin position="207"/>
        <end position="220"/>
    </location>
</feature>
<evidence type="ECO:0000256" key="2">
    <source>
        <dbReference type="ARBA" id="ARBA00022737"/>
    </source>
</evidence>
<protein>
    <recommendedName>
        <fullName evidence="5">Cell wall mannoprotein PIR1-like C-terminal domain-containing protein</fullName>
    </recommendedName>
</protein>
<dbReference type="PANTHER" id="PTHR47254">
    <property type="entry name" value="CELL WALL MANNOPROTEIN CIS3-RELATED"/>
    <property type="match status" value="1"/>
</dbReference>
<accession>A0A4U0X6U0</accession>
<keyword evidence="2" id="KW-0677">Repeat</keyword>
<keyword evidence="7" id="KW-1185">Reference proteome</keyword>
<name>A0A4U0X6U0_9PEZI</name>
<evidence type="ECO:0000313" key="6">
    <source>
        <dbReference type="EMBL" id="TKA70763.1"/>
    </source>
</evidence>
<dbReference type="PANTHER" id="PTHR47254:SF2">
    <property type="entry name" value="COVALENTLY-LINKED CELL WALL PROTEIN"/>
    <property type="match status" value="1"/>
</dbReference>
<dbReference type="Pfam" id="PF22799">
    <property type="entry name" value="PIR1-like_C"/>
    <property type="match status" value="1"/>
</dbReference>
<feature type="signal peptide" evidence="4">
    <location>
        <begin position="1"/>
        <end position="16"/>
    </location>
</feature>
<dbReference type="PROSITE" id="PS00929">
    <property type="entry name" value="PIR_REPEAT_1"/>
    <property type="match status" value="1"/>
</dbReference>
<dbReference type="InterPro" id="IPR054508">
    <property type="entry name" value="PIR1-like_C"/>
</dbReference>
<dbReference type="AlphaFoldDB" id="A0A4U0X6U0"/>
<comment type="caution">
    <text evidence="6">The sequence shown here is derived from an EMBL/GenBank/DDBJ whole genome shotgun (WGS) entry which is preliminary data.</text>
</comment>
<dbReference type="PROSITE" id="PS50256">
    <property type="entry name" value="PIR_REPEAT_2"/>
    <property type="match status" value="5"/>
</dbReference>
<sequence length="320" mass="31950">MQYTVALLALAASAFAVPQGFTQTLTPSAPAPSGCSSSYPGTFQVSVVNVTSSSGSKVKRQSSGVLTLSLNNGVLKDQAGRTGYIAANRQYQFDSPPQTGAIYTAGFSVCGNSSLALGGSAIWYQCLSDTFYNLYDQIQGKQCNAVYIEAVGGSAAATQSSDGQPAVTSNKASSAAVSQVTDGQVQATTKASSAAPVSQITDGQVQASTGATRSTTRSAAPVSQITDGQIQAATSASKASSAAIISQISDGQPQAPTSSRAVVTQISDGQIQATASSARNATFTSSSAVAAYTGAAAKPIHIGGEFLAGAAAIVGAVAML</sequence>
<dbReference type="Pfam" id="PF00399">
    <property type="entry name" value="PIR"/>
    <property type="match status" value="5"/>
</dbReference>
<dbReference type="GO" id="GO:0009277">
    <property type="term" value="C:fungal-type cell wall"/>
    <property type="evidence" value="ECO:0007669"/>
    <property type="project" value="TreeGrafter"/>
</dbReference>
<evidence type="ECO:0000256" key="3">
    <source>
        <dbReference type="SAM" id="MobiDB-lite"/>
    </source>
</evidence>
<dbReference type="GO" id="GO:0031505">
    <property type="term" value="P:fungal-type cell wall organization"/>
    <property type="evidence" value="ECO:0007669"/>
    <property type="project" value="UniProtKB-ARBA"/>
</dbReference>
<feature type="region of interest" description="Disordered" evidence="3">
    <location>
        <begin position="191"/>
        <end position="223"/>
    </location>
</feature>
<dbReference type="Proteomes" id="UP000308768">
    <property type="component" value="Unassembled WGS sequence"/>
</dbReference>
<feature type="domain" description="Cell wall mannoprotein PIR1-like C-terminal" evidence="5">
    <location>
        <begin position="73"/>
        <end position="146"/>
    </location>
</feature>
<evidence type="ECO:0000256" key="1">
    <source>
        <dbReference type="ARBA" id="ARBA00022729"/>
    </source>
</evidence>
<dbReference type="InterPro" id="IPR051153">
    <property type="entry name" value="Yeast_CWMannoprotein_PIR"/>
</dbReference>
<dbReference type="GO" id="GO:0005199">
    <property type="term" value="F:structural constituent of cell wall"/>
    <property type="evidence" value="ECO:0007669"/>
    <property type="project" value="InterPro"/>
</dbReference>
<proteinExistence type="predicted"/>
<evidence type="ECO:0000256" key="4">
    <source>
        <dbReference type="SAM" id="SignalP"/>
    </source>
</evidence>
<dbReference type="InterPro" id="IPR000420">
    <property type="entry name" value="Yeast_PIR_rpt"/>
</dbReference>